<dbReference type="AlphaFoldDB" id="A0A0A6UK43"/>
<comment type="caution">
    <text evidence="3">The sequence shown here is derived from an EMBL/GenBank/DDBJ whole genome shotgun (WGS) entry which is preliminary data.</text>
</comment>
<reference evidence="3 4" key="1">
    <citation type="submission" date="2014-10" db="EMBL/GenBank/DDBJ databases">
        <title>Draft genome sequence of Actinoplanes utahensis NRRL 12052.</title>
        <authorList>
            <person name="Velasco-Bucheli B."/>
            <person name="del Cerro C."/>
            <person name="Hormigo D."/>
            <person name="Garcia J.L."/>
            <person name="Acebal C."/>
            <person name="Arroyo M."/>
            <person name="de la Mata I."/>
        </authorList>
    </citation>
    <scope>NUCLEOTIDE SEQUENCE [LARGE SCALE GENOMIC DNA]</scope>
    <source>
        <strain evidence="3 4">NRRL 12052</strain>
    </source>
</reference>
<feature type="signal peptide" evidence="2">
    <location>
        <begin position="1"/>
        <end position="27"/>
    </location>
</feature>
<evidence type="ECO:0000313" key="4">
    <source>
        <dbReference type="Proteomes" id="UP000054537"/>
    </source>
</evidence>
<sequence length="271" mass="28036">MPATGAALAATGTALVAALAGATPAGAAPEPARTPAGTAAPSARTPETSIDFAAAPDETTVGAPVVLSGRAGLVGRGTGNAGTVRFWFRKGQQGPKVYLGSVAAGDSGAFRHTVKATATGEYLAEYRNSRQPILASGTDFLAVYTNRPVDRMLYTWTATRLSCLPSCRATGPEQFISPGPVQVKLNRDCLQPKSGGRIGFTSDPANTVTPGDPAWREFPDGEGPTTFELRPGVTKGHFHLEWTSGPAPAGQLTACDISFTASQRSVSKDYV</sequence>
<dbReference type="EMBL" id="JRTT01000038">
    <property type="protein sequence ID" value="KHD74689.1"/>
    <property type="molecule type" value="Genomic_DNA"/>
</dbReference>
<proteinExistence type="predicted"/>
<accession>A0A0A6UK43</accession>
<keyword evidence="4" id="KW-1185">Reference proteome</keyword>
<protein>
    <submittedName>
        <fullName evidence="3">Uncharacterized protein</fullName>
    </submittedName>
</protein>
<feature type="chain" id="PRO_5002021762" evidence="2">
    <location>
        <begin position="28"/>
        <end position="271"/>
    </location>
</feature>
<evidence type="ECO:0000256" key="2">
    <source>
        <dbReference type="SAM" id="SignalP"/>
    </source>
</evidence>
<evidence type="ECO:0000256" key="1">
    <source>
        <dbReference type="SAM" id="MobiDB-lite"/>
    </source>
</evidence>
<keyword evidence="2" id="KW-0732">Signal</keyword>
<dbReference type="Proteomes" id="UP000054537">
    <property type="component" value="Unassembled WGS sequence"/>
</dbReference>
<name>A0A0A6UK43_ACTUT</name>
<gene>
    <name evidence="3" type="ORF">MB27_27215</name>
</gene>
<feature type="region of interest" description="Disordered" evidence="1">
    <location>
        <begin position="25"/>
        <end position="45"/>
    </location>
</feature>
<evidence type="ECO:0000313" key="3">
    <source>
        <dbReference type="EMBL" id="KHD74689.1"/>
    </source>
</evidence>
<organism evidence="3 4">
    <name type="scientific">Actinoplanes utahensis</name>
    <dbReference type="NCBI Taxonomy" id="1869"/>
    <lineage>
        <taxon>Bacteria</taxon>
        <taxon>Bacillati</taxon>
        <taxon>Actinomycetota</taxon>
        <taxon>Actinomycetes</taxon>
        <taxon>Micromonosporales</taxon>
        <taxon>Micromonosporaceae</taxon>
        <taxon>Actinoplanes</taxon>
    </lineage>
</organism>